<accession>A0A2M4B638</accession>
<dbReference type="AlphaFoldDB" id="A0A2M4B638"/>
<organism evidence="1">
    <name type="scientific">Anopheles triannulatus</name>
    <dbReference type="NCBI Taxonomy" id="58253"/>
    <lineage>
        <taxon>Eukaryota</taxon>
        <taxon>Metazoa</taxon>
        <taxon>Ecdysozoa</taxon>
        <taxon>Arthropoda</taxon>
        <taxon>Hexapoda</taxon>
        <taxon>Insecta</taxon>
        <taxon>Pterygota</taxon>
        <taxon>Neoptera</taxon>
        <taxon>Endopterygota</taxon>
        <taxon>Diptera</taxon>
        <taxon>Nematocera</taxon>
        <taxon>Culicoidea</taxon>
        <taxon>Culicidae</taxon>
        <taxon>Anophelinae</taxon>
        <taxon>Anopheles</taxon>
    </lineage>
</organism>
<name>A0A2M4B638_9DIPT</name>
<protein>
    <submittedName>
        <fullName evidence="1">Putative secreted protein</fullName>
    </submittedName>
</protein>
<reference evidence="1" key="1">
    <citation type="submission" date="2018-01" db="EMBL/GenBank/DDBJ databases">
        <title>An insight into the sialome of Amazonian anophelines.</title>
        <authorList>
            <person name="Ribeiro J.M."/>
            <person name="Scarpassa V."/>
            <person name="Calvo E."/>
        </authorList>
    </citation>
    <scope>NUCLEOTIDE SEQUENCE</scope>
    <source>
        <tissue evidence="1">Salivary glands</tissue>
    </source>
</reference>
<sequence length="108" mass="11002">MLLSSLSVGSASALVPATSPFSCIAAATAVSRMKLSCSVCPSPAQLGPGWSLPAAPLLVPARCRPRSLMAIRMASSSSTSSSFGRGGGCSRCCWCCPVVPPIRLLRCS</sequence>
<proteinExistence type="predicted"/>
<evidence type="ECO:0000313" key="1">
    <source>
        <dbReference type="EMBL" id="MBW48461.1"/>
    </source>
</evidence>
<dbReference type="EMBL" id="GGFK01015140">
    <property type="protein sequence ID" value="MBW48461.1"/>
    <property type="molecule type" value="Transcribed_RNA"/>
</dbReference>